<name>A0AAV6X9X3_9LAMI</name>
<reference evidence="1" key="1">
    <citation type="submission" date="2019-10" db="EMBL/GenBank/DDBJ databases">
        <authorList>
            <person name="Zhang R."/>
            <person name="Pan Y."/>
            <person name="Wang J."/>
            <person name="Ma R."/>
            <person name="Yu S."/>
        </authorList>
    </citation>
    <scope>NUCLEOTIDE SEQUENCE</scope>
    <source>
        <strain evidence="1">LA-IB0</strain>
        <tissue evidence="1">Leaf</tissue>
    </source>
</reference>
<protein>
    <submittedName>
        <fullName evidence="1">Uncharacterized protein</fullName>
    </submittedName>
</protein>
<dbReference type="Proteomes" id="UP000826271">
    <property type="component" value="Unassembled WGS sequence"/>
</dbReference>
<comment type="caution">
    <text evidence="1">The sequence shown here is derived from an EMBL/GenBank/DDBJ whole genome shotgun (WGS) entry which is preliminary data.</text>
</comment>
<accession>A0AAV6X9X3</accession>
<proteinExistence type="predicted"/>
<dbReference type="EMBL" id="WHWC01000007">
    <property type="protein sequence ID" value="KAG8379323.1"/>
    <property type="molecule type" value="Genomic_DNA"/>
</dbReference>
<keyword evidence="2" id="KW-1185">Reference proteome</keyword>
<evidence type="ECO:0000313" key="2">
    <source>
        <dbReference type="Proteomes" id="UP000826271"/>
    </source>
</evidence>
<sequence length="123" mass="13600">MCSQRTSSGCSKKTNKGKRKLMEVVAQLVKALDKFTDKADARLGELTHLMAHEHKLSSKEEAVYETVSGVDDLSLQQQLMASNMIVKNHDVLELFFTLPDEAKGEQVQYCDPIVDLGVLSSAT</sequence>
<evidence type="ECO:0000313" key="1">
    <source>
        <dbReference type="EMBL" id="KAG8379323.1"/>
    </source>
</evidence>
<dbReference type="AlphaFoldDB" id="A0AAV6X9X3"/>
<gene>
    <name evidence="1" type="ORF">BUALT_Bualt07G0076400</name>
</gene>
<organism evidence="1 2">
    <name type="scientific">Buddleja alternifolia</name>
    <dbReference type="NCBI Taxonomy" id="168488"/>
    <lineage>
        <taxon>Eukaryota</taxon>
        <taxon>Viridiplantae</taxon>
        <taxon>Streptophyta</taxon>
        <taxon>Embryophyta</taxon>
        <taxon>Tracheophyta</taxon>
        <taxon>Spermatophyta</taxon>
        <taxon>Magnoliopsida</taxon>
        <taxon>eudicotyledons</taxon>
        <taxon>Gunneridae</taxon>
        <taxon>Pentapetalae</taxon>
        <taxon>asterids</taxon>
        <taxon>lamiids</taxon>
        <taxon>Lamiales</taxon>
        <taxon>Scrophulariaceae</taxon>
        <taxon>Buddlejeae</taxon>
        <taxon>Buddleja</taxon>
    </lineage>
</organism>